<dbReference type="GO" id="GO:0006915">
    <property type="term" value="P:apoptotic process"/>
    <property type="evidence" value="ECO:0007669"/>
    <property type="project" value="UniProtKB-KW"/>
</dbReference>
<dbReference type="PANTHER" id="PTHR46366">
    <property type="entry name" value="PRO-APOPTOTIC SERINE PROTEASE NMA111"/>
    <property type="match status" value="1"/>
</dbReference>
<dbReference type="SUPFAM" id="SSF50494">
    <property type="entry name" value="Trypsin-like serine proteases"/>
    <property type="match status" value="2"/>
</dbReference>
<dbReference type="PANTHER" id="PTHR46366:SF8">
    <property type="entry name" value="PRO-APOPTOTIC SERINE PROTEASE NMA111"/>
    <property type="match status" value="1"/>
</dbReference>
<evidence type="ECO:0000256" key="10">
    <source>
        <dbReference type="SAM" id="MobiDB-lite"/>
    </source>
</evidence>
<dbReference type="Gene3D" id="2.40.10.120">
    <property type="match status" value="2"/>
</dbReference>
<dbReference type="SMART" id="SM00228">
    <property type="entry name" value="PDZ"/>
    <property type="match status" value="2"/>
</dbReference>
<keyword evidence="6" id="KW-0053">Apoptosis</keyword>
<keyword evidence="13" id="KW-1185">Reference proteome</keyword>
<dbReference type="InterPro" id="IPR009003">
    <property type="entry name" value="Peptidase_S1_PA"/>
</dbReference>
<dbReference type="GO" id="GO:0120174">
    <property type="term" value="P:stress-induced homeostatically regulated protein degradation pathway"/>
    <property type="evidence" value="ECO:0007669"/>
    <property type="project" value="EnsemblFungi"/>
</dbReference>
<evidence type="ECO:0000256" key="4">
    <source>
        <dbReference type="ARBA" id="ARBA00020338"/>
    </source>
</evidence>
<comment type="similarity">
    <text evidence="3">Belongs to the peptidase S1C family.</text>
</comment>
<dbReference type="GeneID" id="30145361"/>
<keyword evidence="8" id="KW-0645">Protease</keyword>
<evidence type="ECO:0000256" key="1">
    <source>
        <dbReference type="ARBA" id="ARBA00002558"/>
    </source>
</evidence>
<proteinExistence type="inferred from homology"/>
<gene>
    <name evidence="12" type="ORF">BABINDRAFT_159183</name>
</gene>
<comment type="function">
    <text evidence="1">Nuclear serine protease which mediates apoptosis.</text>
</comment>
<dbReference type="InterPro" id="IPR001940">
    <property type="entry name" value="Peptidase_S1C"/>
</dbReference>
<dbReference type="STRING" id="984486.A0A1E3QYD7"/>
<sequence>MDGFPSTKRRLSSESDRVSKKVANGVLHDVAMTDVSNSVSISESESESGSEAEDVAFPADSPAWQATIQTVVKSVVSIHFAQVASFDLDSAVVSEATGFVVDAERGIILTNRHVVGAGPFWGYAVFDNHEEAVVKAIYRDPVHDFGFLKFNPADIKHMQVRALVLRPELAKVGAEIRVVGNDAGEKLSILAGFISRLDRNAPEYGHMTYNDFNTEYIQAAASASGGSSGSPVVNIDGYAVALQAGGSTESSTDFFLPVYRILRALTCVQTETPVTRGTIQVQWILKPFDECRRLGLTADAEAVSRAMFPEKIGLLVAEVVLPQGPADSQLKEGDVLISINGQNISTFIKVDDILDSSVGQTIDLVVQRGGVVTPATLRVGDLHAITPNRYLQVCGASFNDLSYQMARIYAIPVKGVFVNSASGSFFFDKNEKCGWIIDSVDDQDTPDLDTFIEVMKSIPDCKRVPVAFRHLTDLHSQNVAVIYIDRHWMTAFRVAVRNDESGLWDFTTMQEKPLPPLPLTPHNARFIDIAMESKGCAQLSRSFVLVGTKLPVPLDSFPSSRKRGYGVVIDAAKGYVLVSRYVVPHDLCDVDITIAESIIIPAKVIFLHPLHNYAVVKYDPALVLAPVQTPKFSSTPLRKGDKINFIGFNFNLRTITTETRISDISSINVPSSSMAPRYRGTNLEGLQIESNMSTHCSSGVLADNDGTIRAVWLSFLGDRNNDQDTIYRMGIDVTDINDIIQKFQNDETPNVRIIDSEFFALPLSQARLRGVSEKWIAKVEEQEGMERFQFLSVSRVACATSTQPQNPLLPGDIVLSVNGQAVHKIKDLNALSNNAELEFHIVRRKQEMTLAIQTVPTDTFNTSQVVIWCGAVLQGPHHGVRQLMKNLPSGVYCTDRAQGSPARHYGIGSTNFITHVNEQETPDLDAFMKVVKGIPDNTYVKLRIVSFDNVPFAISLKTNYHYFPTAELKKDTEQDKWVEHEE</sequence>
<dbReference type="InterPro" id="IPR025926">
    <property type="entry name" value="PDZ-like_dom"/>
</dbReference>
<dbReference type="InterPro" id="IPR041489">
    <property type="entry name" value="PDZ_6"/>
</dbReference>
<dbReference type="Gene3D" id="2.30.42.10">
    <property type="match status" value="3"/>
</dbReference>
<evidence type="ECO:0000256" key="5">
    <source>
        <dbReference type="ARBA" id="ARBA00021524"/>
    </source>
</evidence>
<accession>A0A1E3QYD7</accession>
<dbReference type="PRINTS" id="PR00834">
    <property type="entry name" value="PROTEASES2C"/>
</dbReference>
<dbReference type="GO" id="GO:0005634">
    <property type="term" value="C:nucleus"/>
    <property type="evidence" value="ECO:0007669"/>
    <property type="project" value="UniProtKB-SubCell"/>
</dbReference>
<comment type="subcellular location">
    <subcellularLocation>
        <location evidence="2">Nucleus</location>
    </subcellularLocation>
</comment>
<feature type="domain" description="PDZ" evidence="11">
    <location>
        <begin position="292"/>
        <end position="370"/>
    </location>
</feature>
<keyword evidence="9" id="KW-0539">Nucleus</keyword>
<dbReference type="CDD" id="cd06786">
    <property type="entry name" value="cpPDZ1_ScNma111-like"/>
    <property type="match status" value="1"/>
</dbReference>
<name>A0A1E3QYD7_9ASCO</name>
<dbReference type="RefSeq" id="XP_018987966.1">
    <property type="nucleotide sequence ID" value="XM_019127508.1"/>
</dbReference>
<dbReference type="AlphaFoldDB" id="A0A1E3QYD7"/>
<dbReference type="Pfam" id="PF12812">
    <property type="entry name" value="PDZ_1"/>
    <property type="match status" value="2"/>
</dbReference>
<evidence type="ECO:0000256" key="2">
    <source>
        <dbReference type="ARBA" id="ARBA00004123"/>
    </source>
</evidence>
<evidence type="ECO:0000256" key="6">
    <source>
        <dbReference type="ARBA" id="ARBA00022703"/>
    </source>
</evidence>
<feature type="domain" description="PDZ" evidence="11">
    <location>
        <begin position="867"/>
        <end position="948"/>
    </location>
</feature>
<reference evidence="13" key="1">
    <citation type="submission" date="2016-05" db="EMBL/GenBank/DDBJ databases">
        <title>Comparative genomics of biotechnologically important yeasts.</title>
        <authorList>
            <consortium name="DOE Joint Genome Institute"/>
            <person name="Riley R."/>
            <person name="Haridas S."/>
            <person name="Wolfe K.H."/>
            <person name="Lopes M.R."/>
            <person name="Hittinger C.T."/>
            <person name="Goker M."/>
            <person name="Salamov A."/>
            <person name="Wisecaver J."/>
            <person name="Long T.M."/>
            <person name="Aerts A.L."/>
            <person name="Barry K."/>
            <person name="Choi C."/>
            <person name="Clum A."/>
            <person name="Coughlan A.Y."/>
            <person name="Deshpande S."/>
            <person name="Douglass A.P."/>
            <person name="Hanson S.J."/>
            <person name="Klenk H.-P."/>
            <person name="Labutti K."/>
            <person name="Lapidus A."/>
            <person name="Lindquist E."/>
            <person name="Lipzen A."/>
            <person name="Meier-Kolthoff J.P."/>
            <person name="Ohm R.A."/>
            <person name="Otillar R.P."/>
            <person name="Pangilinan J."/>
            <person name="Peng Y."/>
            <person name="Rokas A."/>
            <person name="Rosa C.A."/>
            <person name="Scheuner C."/>
            <person name="Sibirny A.A."/>
            <person name="Slot J.C."/>
            <person name="Stielow J.B."/>
            <person name="Sun H."/>
            <person name="Kurtzman C.P."/>
            <person name="Blackwell M."/>
            <person name="Grigoriev I.V."/>
            <person name="Jeffries T.W."/>
        </authorList>
    </citation>
    <scope>NUCLEOTIDE SEQUENCE [LARGE SCALE GENOMIC DNA]</scope>
    <source>
        <strain evidence="13">NRRL Y-12698</strain>
    </source>
</reference>
<evidence type="ECO:0000256" key="8">
    <source>
        <dbReference type="ARBA" id="ARBA00022825"/>
    </source>
</evidence>
<dbReference type="EMBL" id="KV454426">
    <property type="protein sequence ID" value="ODQ82638.1"/>
    <property type="molecule type" value="Genomic_DNA"/>
</dbReference>
<dbReference type="InterPro" id="IPR001478">
    <property type="entry name" value="PDZ"/>
</dbReference>
<keyword evidence="8" id="KW-0378">Hydrolase</keyword>
<dbReference type="GO" id="GO:0034605">
    <property type="term" value="P:cellular response to heat"/>
    <property type="evidence" value="ECO:0007669"/>
    <property type="project" value="EnsemblFungi"/>
</dbReference>
<dbReference type="Pfam" id="PF13365">
    <property type="entry name" value="Trypsin_2"/>
    <property type="match status" value="1"/>
</dbReference>
<dbReference type="CDD" id="cd06719">
    <property type="entry name" value="PDZ2-4_Nma111p-like"/>
    <property type="match status" value="2"/>
</dbReference>
<keyword evidence="8" id="KW-0720">Serine protease</keyword>
<dbReference type="GO" id="GO:0006629">
    <property type="term" value="P:lipid metabolic process"/>
    <property type="evidence" value="ECO:0007669"/>
    <property type="project" value="EnsemblFungi"/>
</dbReference>
<dbReference type="GO" id="GO:0004252">
    <property type="term" value="F:serine-type endopeptidase activity"/>
    <property type="evidence" value="ECO:0007669"/>
    <property type="project" value="EnsemblFungi"/>
</dbReference>
<protein>
    <recommendedName>
        <fullName evidence="4">Pro-apoptotic serine protease NMA111</fullName>
    </recommendedName>
    <alternativeName>
        <fullName evidence="5">Pro-apoptotic serine protease nma111</fullName>
    </alternativeName>
</protein>
<dbReference type="InterPro" id="IPR036034">
    <property type="entry name" value="PDZ_sf"/>
</dbReference>
<evidence type="ECO:0000256" key="3">
    <source>
        <dbReference type="ARBA" id="ARBA00010541"/>
    </source>
</evidence>
<evidence type="ECO:0000256" key="9">
    <source>
        <dbReference type="ARBA" id="ARBA00023242"/>
    </source>
</evidence>
<feature type="region of interest" description="Disordered" evidence="10">
    <location>
        <begin position="1"/>
        <end position="23"/>
    </location>
</feature>
<evidence type="ECO:0000313" key="12">
    <source>
        <dbReference type="EMBL" id="ODQ82638.1"/>
    </source>
</evidence>
<evidence type="ECO:0000256" key="7">
    <source>
        <dbReference type="ARBA" id="ARBA00022737"/>
    </source>
</evidence>
<evidence type="ECO:0000259" key="11">
    <source>
        <dbReference type="SMART" id="SM00228"/>
    </source>
</evidence>
<dbReference type="Pfam" id="PF17820">
    <property type="entry name" value="PDZ_6"/>
    <property type="match status" value="1"/>
</dbReference>
<dbReference type="SUPFAM" id="SSF50156">
    <property type="entry name" value="PDZ domain-like"/>
    <property type="match status" value="3"/>
</dbReference>
<evidence type="ECO:0000313" key="13">
    <source>
        <dbReference type="Proteomes" id="UP000094336"/>
    </source>
</evidence>
<dbReference type="Proteomes" id="UP000094336">
    <property type="component" value="Unassembled WGS sequence"/>
</dbReference>
<organism evidence="12 13">
    <name type="scientific">Babjeviella inositovora NRRL Y-12698</name>
    <dbReference type="NCBI Taxonomy" id="984486"/>
    <lineage>
        <taxon>Eukaryota</taxon>
        <taxon>Fungi</taxon>
        <taxon>Dikarya</taxon>
        <taxon>Ascomycota</taxon>
        <taxon>Saccharomycotina</taxon>
        <taxon>Pichiomycetes</taxon>
        <taxon>Serinales incertae sedis</taxon>
        <taxon>Babjeviella</taxon>
    </lineage>
</organism>
<keyword evidence="7" id="KW-0677">Repeat</keyword>
<dbReference type="OrthoDB" id="4217619at2759"/>